<organism evidence="1 2">
    <name type="scientific">Solihabitans fulvus</name>
    <dbReference type="NCBI Taxonomy" id="1892852"/>
    <lineage>
        <taxon>Bacteria</taxon>
        <taxon>Bacillati</taxon>
        <taxon>Actinomycetota</taxon>
        <taxon>Actinomycetes</taxon>
        <taxon>Pseudonocardiales</taxon>
        <taxon>Pseudonocardiaceae</taxon>
        <taxon>Solihabitans</taxon>
    </lineage>
</organism>
<dbReference type="Proteomes" id="UP000323454">
    <property type="component" value="Unassembled WGS sequence"/>
</dbReference>
<sequence>MSVAKFNTDALEQCRTMASGQASQFGGLGDGFAQHHGNPAIFGKLTSSAGISAAVDSLCAAVRTEFAAAESVLGKVERAVDAITQSTADVEQANAGSFKSV</sequence>
<protein>
    <recommendedName>
        <fullName evidence="3">Excreted virulence factor EspC, type VII ESX diderm</fullName>
    </recommendedName>
</protein>
<evidence type="ECO:0008006" key="3">
    <source>
        <dbReference type="Google" id="ProtNLM"/>
    </source>
</evidence>
<dbReference type="OrthoDB" id="3699970at2"/>
<gene>
    <name evidence="1" type="ORF">F0L68_20450</name>
</gene>
<comment type="caution">
    <text evidence="1">The sequence shown here is derived from an EMBL/GenBank/DDBJ whole genome shotgun (WGS) entry which is preliminary data.</text>
</comment>
<accession>A0A5B2XAF6</accession>
<dbReference type="AlphaFoldDB" id="A0A5B2XAF6"/>
<reference evidence="1 2" key="1">
    <citation type="submission" date="2019-09" db="EMBL/GenBank/DDBJ databases">
        <title>Goodfellowia gen. nov., a new genus of the Pseudonocardineae related to Actinoalloteichus, containing Goodfellowia coeruleoviolacea gen. nov., comb. nov. gen. nov., comb. nov.</title>
        <authorList>
            <person name="Labeda D."/>
        </authorList>
    </citation>
    <scope>NUCLEOTIDE SEQUENCE [LARGE SCALE GENOMIC DNA]</scope>
    <source>
        <strain evidence="1 2">AN110305</strain>
    </source>
</reference>
<dbReference type="RefSeq" id="WP_149851229.1">
    <property type="nucleotide sequence ID" value="NZ_VUOB01000037.1"/>
</dbReference>
<name>A0A5B2XAF6_9PSEU</name>
<proteinExistence type="predicted"/>
<reference evidence="1 2" key="2">
    <citation type="submission" date="2019-09" db="EMBL/GenBank/DDBJ databases">
        <authorList>
            <person name="Jin C."/>
        </authorList>
    </citation>
    <scope>NUCLEOTIDE SEQUENCE [LARGE SCALE GENOMIC DNA]</scope>
    <source>
        <strain evidence="1 2">AN110305</strain>
    </source>
</reference>
<keyword evidence="2" id="KW-1185">Reference proteome</keyword>
<dbReference type="EMBL" id="VUOB01000037">
    <property type="protein sequence ID" value="KAA2260100.1"/>
    <property type="molecule type" value="Genomic_DNA"/>
</dbReference>
<evidence type="ECO:0000313" key="2">
    <source>
        <dbReference type="Proteomes" id="UP000323454"/>
    </source>
</evidence>
<evidence type="ECO:0000313" key="1">
    <source>
        <dbReference type="EMBL" id="KAA2260100.1"/>
    </source>
</evidence>